<evidence type="ECO:0000256" key="7">
    <source>
        <dbReference type="ARBA" id="ARBA00023136"/>
    </source>
</evidence>
<feature type="domain" description="ABC transmembrane type-1" evidence="11">
    <location>
        <begin position="728"/>
        <end position="1066"/>
    </location>
</feature>
<evidence type="ECO:0000313" key="13">
    <source>
        <dbReference type="Proteomes" id="UP001353858"/>
    </source>
</evidence>
<feature type="transmembrane region" description="Helical" evidence="9">
    <location>
        <begin position="93"/>
        <end position="114"/>
    </location>
</feature>
<feature type="transmembrane region" description="Helical" evidence="9">
    <location>
        <begin position="722"/>
        <end position="741"/>
    </location>
</feature>
<dbReference type="FunFam" id="3.40.50.300:FF:000482">
    <property type="entry name" value="Multidrug resistance-associated protein member 4"/>
    <property type="match status" value="1"/>
</dbReference>
<dbReference type="FunFam" id="3.40.50.300:FF:000163">
    <property type="entry name" value="Multidrug resistance-associated protein member 4"/>
    <property type="match status" value="1"/>
</dbReference>
<evidence type="ECO:0000256" key="2">
    <source>
        <dbReference type="ARBA" id="ARBA00022448"/>
    </source>
</evidence>
<dbReference type="InterPro" id="IPR036640">
    <property type="entry name" value="ABC1_TM_sf"/>
</dbReference>
<keyword evidence="4" id="KW-0547">Nucleotide-binding</keyword>
<dbReference type="InterPro" id="IPR030240">
    <property type="entry name" value="ABCC4_TMD1"/>
</dbReference>
<dbReference type="Pfam" id="PF00664">
    <property type="entry name" value="ABC_membrane"/>
    <property type="match status" value="2"/>
</dbReference>
<feature type="domain" description="ABC transporter" evidence="10">
    <location>
        <begin position="428"/>
        <end position="656"/>
    </location>
</feature>
<dbReference type="CDD" id="cd03250">
    <property type="entry name" value="ABCC_MRP_domain1"/>
    <property type="match status" value="1"/>
</dbReference>
<reference evidence="13" key="1">
    <citation type="submission" date="2023-01" db="EMBL/GenBank/DDBJ databases">
        <title>Key to firefly adult light organ development and bioluminescence: homeobox transcription factors regulate luciferase expression and transportation to peroxisome.</title>
        <authorList>
            <person name="Fu X."/>
        </authorList>
    </citation>
    <scope>NUCLEOTIDE SEQUENCE [LARGE SCALE GENOMIC DNA]</scope>
</reference>
<evidence type="ECO:0000256" key="4">
    <source>
        <dbReference type="ARBA" id="ARBA00022741"/>
    </source>
</evidence>
<dbReference type="InterPro" id="IPR050173">
    <property type="entry name" value="ABC_transporter_C-like"/>
</dbReference>
<feature type="transmembrane region" description="Helical" evidence="9">
    <location>
        <begin position="314"/>
        <end position="342"/>
    </location>
</feature>
<feature type="domain" description="ABC transporter" evidence="10">
    <location>
        <begin position="1104"/>
        <end position="1337"/>
    </location>
</feature>
<feature type="transmembrane region" description="Helical" evidence="9">
    <location>
        <begin position="923"/>
        <end position="943"/>
    </location>
</feature>
<evidence type="ECO:0000256" key="9">
    <source>
        <dbReference type="SAM" id="Phobius"/>
    </source>
</evidence>
<feature type="transmembrane region" description="Helical" evidence="9">
    <location>
        <begin position="134"/>
        <end position="157"/>
    </location>
</feature>
<dbReference type="SUPFAM" id="SSF90123">
    <property type="entry name" value="ABC transporter transmembrane region"/>
    <property type="match status" value="2"/>
</dbReference>
<feature type="transmembrane region" description="Helical" evidence="9">
    <location>
        <begin position="1011"/>
        <end position="1032"/>
    </location>
</feature>
<name>A0AAN7SRJ3_9COLE</name>
<sequence>MDSEKYRKKRENPRENANPLSAITFCYTLPTFIEGYRRELEIHDLYETFSEHKSNKLGDRVESAWRKEVEKATKSNRTPSLRRVLIKTFGLEFFIYGLVLALSELCFRVTQPILLGQLVAYYMNDYEHLTQRDLYLYAAGVVGCSLIIVFVTHPYMMGILHVGMKMRVACCSLIYRKALKLSKSAVGQTTVGQIVNLLSNDVNRFDVAVLFAHQLWVGPLETFVVTYFMYQEVGISAVIGVVFLLFFIPVQLFLGKKSATFRLRTALRTDERVRLMNEIISGIQVIKMYTWEKPFAKLVAFARRYEIKSLRLTAYIRACVLSFIMFTTRLSLFVTILAYVLWGFDIDAKKVFVLTGFYNVIRQSMTVYFPQGIAQIAEANVSINRLNKFLLYDETQLSQDPKKGDKNFSTKYGSMNKANHSHMYTKGTREEAIYMQYGTAKWSESSTDNTFTNLNLQIKRGSLVGVIGPVGSGKTSLLHAILKELPLLVGTLEINGTLSYASQEPWLFPGNVRQNILFGQSWEKTRYKTVVKKCSLERDFSLFPYADRTIVGERGVSLSGGQRARINLARAIYKESDIYLLDDPLSAVDTHVGKELFEKCIKGYLKEKTVILITHQLQYLKDVDYIIILENGIIKAEGTFQKLQESGLDFAKLLNANEEAEDDDDRDTELPRRASLHRQNSVVSVSSVEEEKTLEEPQQVEEQRSSGSVSSSVYKAYFKSGANNFCIFLLVLLFLLAQFFASSADYFLTYWVNLEQVRSDYSASAYHNLKMVQSNNTNHTVYVSDDIISFVSPSNADSTETSAALANNVTIPGSDSFWFFSRETCIYIYSGIALAVIVITLTRSFSFFTLCMNSSIRLHDNMFNSITHATMKFFNTNTSGRILNRFSKDMGAVDELLPAAMIDAVQIGLGLVGIIIVVGVVNYWLMIPTFLTVLIFFGLRTFYLTSSRSIKRLEGITRSPVFAYLNASLQGLTTIRAFGAESILEKEFDNHQDLHSSAWYLFISTSRAFGFWLDLVCVLYIASVTVSFLTIVSEKFGGNVGLALTQAISLTGMFQWGMRQSTELENQMTSVERVLEYSDIDHERAFESAPDKKPPEFWPNRGEIRFINVFLRYFPQDPPVLKNLNFTINSLEKIGIVGRTGAGKSSMIAALFQLTETEGLIVIDAIDIKTLGLHDLRSKISIIPQEPVLFSGTMRKNLDPFDEYTDDVLWKALEEVELKEAVSDLVAGLNSVMSEGGSNFSVGQRQLVCLARAIIRNNKILVLDEATANVDPQTDALIQHTIRKKFYNCTVLTVAHRLHTVMDSDKVMVMDAGRMVEFDHPHLLLQNENGVFYSMVEQTGTTMAEALTKIASDSYKRLHDIDIN</sequence>
<dbReference type="FunFam" id="1.20.1560.10:FF:000026">
    <property type="entry name" value="Multidrug resistance-associated protein lethal(2)03659"/>
    <property type="match status" value="1"/>
</dbReference>
<accession>A0AAN7SRJ3</accession>
<keyword evidence="2" id="KW-0813">Transport</keyword>
<evidence type="ECO:0000256" key="1">
    <source>
        <dbReference type="ARBA" id="ARBA00004141"/>
    </source>
</evidence>
<dbReference type="InterPro" id="IPR003439">
    <property type="entry name" value="ABC_transporter-like_ATP-bd"/>
</dbReference>
<dbReference type="GO" id="GO:0005524">
    <property type="term" value="F:ATP binding"/>
    <property type="evidence" value="ECO:0007669"/>
    <property type="project" value="UniProtKB-KW"/>
</dbReference>
<dbReference type="EMBL" id="JARPUR010000003">
    <property type="protein sequence ID" value="KAK4880755.1"/>
    <property type="molecule type" value="Genomic_DNA"/>
</dbReference>
<dbReference type="PROSITE" id="PS00211">
    <property type="entry name" value="ABC_TRANSPORTER_1"/>
    <property type="match status" value="2"/>
</dbReference>
<dbReference type="Gene3D" id="3.40.50.300">
    <property type="entry name" value="P-loop containing nucleotide triphosphate hydrolases"/>
    <property type="match status" value="2"/>
</dbReference>
<keyword evidence="5" id="KW-0067">ATP-binding</keyword>
<dbReference type="Proteomes" id="UP001353858">
    <property type="component" value="Unassembled WGS sequence"/>
</dbReference>
<dbReference type="InterPro" id="IPR017871">
    <property type="entry name" value="ABC_transporter-like_CS"/>
</dbReference>
<evidence type="ECO:0000259" key="11">
    <source>
        <dbReference type="PROSITE" id="PS50929"/>
    </source>
</evidence>
<feature type="transmembrane region" description="Helical" evidence="9">
    <location>
        <begin position="826"/>
        <end position="852"/>
    </location>
</feature>
<proteinExistence type="predicted"/>
<protein>
    <recommendedName>
        <fullName evidence="14">Multidrug resistance-associated protein lethal(2)03659</fullName>
    </recommendedName>
</protein>
<dbReference type="InterPro" id="IPR011527">
    <property type="entry name" value="ABC1_TM_dom"/>
</dbReference>
<dbReference type="CDD" id="cd03244">
    <property type="entry name" value="ABCC_MRP_domain2"/>
    <property type="match status" value="1"/>
</dbReference>
<dbReference type="PROSITE" id="PS50893">
    <property type="entry name" value="ABC_TRANSPORTER_2"/>
    <property type="match status" value="2"/>
</dbReference>
<keyword evidence="7 9" id="KW-0472">Membrane</keyword>
<evidence type="ECO:0000256" key="3">
    <source>
        <dbReference type="ARBA" id="ARBA00022692"/>
    </source>
</evidence>
<dbReference type="GO" id="GO:0140359">
    <property type="term" value="F:ABC-type transporter activity"/>
    <property type="evidence" value="ECO:0007669"/>
    <property type="project" value="InterPro"/>
</dbReference>
<dbReference type="InterPro" id="IPR027417">
    <property type="entry name" value="P-loop_NTPase"/>
</dbReference>
<keyword evidence="6 9" id="KW-1133">Transmembrane helix</keyword>
<evidence type="ECO:0000259" key="10">
    <source>
        <dbReference type="PROSITE" id="PS50893"/>
    </source>
</evidence>
<dbReference type="SUPFAM" id="SSF52540">
    <property type="entry name" value="P-loop containing nucleoside triphosphate hydrolases"/>
    <property type="match status" value="2"/>
</dbReference>
<dbReference type="GO" id="GO:0016887">
    <property type="term" value="F:ATP hydrolysis activity"/>
    <property type="evidence" value="ECO:0007669"/>
    <property type="project" value="InterPro"/>
</dbReference>
<gene>
    <name evidence="12" type="ORF">RN001_008901</name>
</gene>
<evidence type="ECO:0008006" key="14">
    <source>
        <dbReference type="Google" id="ProtNLM"/>
    </source>
</evidence>
<dbReference type="GO" id="GO:0016020">
    <property type="term" value="C:membrane"/>
    <property type="evidence" value="ECO:0007669"/>
    <property type="project" value="UniProtKB-SubCell"/>
</dbReference>
<dbReference type="InterPro" id="IPR003593">
    <property type="entry name" value="AAA+_ATPase"/>
</dbReference>
<evidence type="ECO:0000313" key="12">
    <source>
        <dbReference type="EMBL" id="KAK4880755.1"/>
    </source>
</evidence>
<dbReference type="PANTHER" id="PTHR24223:SF448">
    <property type="entry name" value="FI20146P1-RELATED"/>
    <property type="match status" value="1"/>
</dbReference>
<dbReference type="SMART" id="SM00382">
    <property type="entry name" value="AAA"/>
    <property type="match status" value="2"/>
</dbReference>
<feature type="transmembrane region" description="Helical" evidence="9">
    <location>
        <begin position="896"/>
        <end position="917"/>
    </location>
</feature>
<dbReference type="PANTHER" id="PTHR24223">
    <property type="entry name" value="ATP-BINDING CASSETTE SUB-FAMILY C"/>
    <property type="match status" value="1"/>
</dbReference>
<evidence type="ECO:0000256" key="6">
    <source>
        <dbReference type="ARBA" id="ARBA00022989"/>
    </source>
</evidence>
<comment type="subcellular location">
    <subcellularLocation>
        <location evidence="1">Membrane</location>
        <topology evidence="1">Multi-pass membrane protein</topology>
    </subcellularLocation>
</comment>
<comment type="caution">
    <text evidence="12">The sequence shown here is derived from an EMBL/GenBank/DDBJ whole genome shotgun (WGS) entry which is preliminary data.</text>
</comment>
<dbReference type="Pfam" id="PF00005">
    <property type="entry name" value="ABC_tran"/>
    <property type="match status" value="2"/>
</dbReference>
<dbReference type="PROSITE" id="PS50929">
    <property type="entry name" value="ABC_TM1F"/>
    <property type="match status" value="2"/>
</dbReference>
<keyword evidence="3 9" id="KW-0812">Transmembrane</keyword>
<evidence type="ECO:0000256" key="5">
    <source>
        <dbReference type="ARBA" id="ARBA00022840"/>
    </source>
</evidence>
<evidence type="ECO:0000256" key="8">
    <source>
        <dbReference type="SAM" id="MobiDB-lite"/>
    </source>
</evidence>
<organism evidence="12 13">
    <name type="scientific">Aquatica leii</name>
    <dbReference type="NCBI Taxonomy" id="1421715"/>
    <lineage>
        <taxon>Eukaryota</taxon>
        <taxon>Metazoa</taxon>
        <taxon>Ecdysozoa</taxon>
        <taxon>Arthropoda</taxon>
        <taxon>Hexapoda</taxon>
        <taxon>Insecta</taxon>
        <taxon>Pterygota</taxon>
        <taxon>Neoptera</taxon>
        <taxon>Endopterygota</taxon>
        <taxon>Coleoptera</taxon>
        <taxon>Polyphaga</taxon>
        <taxon>Elateriformia</taxon>
        <taxon>Elateroidea</taxon>
        <taxon>Lampyridae</taxon>
        <taxon>Luciolinae</taxon>
        <taxon>Aquatica</taxon>
    </lineage>
</organism>
<feature type="domain" description="ABC transmembrane type-1" evidence="11">
    <location>
        <begin position="97"/>
        <end position="366"/>
    </location>
</feature>
<dbReference type="CDD" id="cd18593">
    <property type="entry name" value="ABC_6TM_MRP4_D1_like"/>
    <property type="match status" value="1"/>
</dbReference>
<dbReference type="Gene3D" id="1.20.1560.10">
    <property type="entry name" value="ABC transporter type 1, transmembrane domain"/>
    <property type="match status" value="2"/>
</dbReference>
<keyword evidence="13" id="KW-1185">Reference proteome</keyword>
<feature type="transmembrane region" description="Helical" evidence="9">
    <location>
        <begin position="235"/>
        <end position="254"/>
    </location>
</feature>
<feature type="region of interest" description="Disordered" evidence="8">
    <location>
        <begin position="659"/>
        <end position="705"/>
    </location>
</feature>